<name>A0ABQ2ZIW1_9ACTN</name>
<dbReference type="Proteomes" id="UP000653308">
    <property type="component" value="Unassembled WGS sequence"/>
</dbReference>
<feature type="region of interest" description="Disordered" evidence="1">
    <location>
        <begin position="1"/>
        <end position="25"/>
    </location>
</feature>
<comment type="caution">
    <text evidence="2">The sequence shown here is derived from an EMBL/GenBank/DDBJ whole genome shotgun (WGS) entry which is preliminary data.</text>
</comment>
<proteinExistence type="predicted"/>
<dbReference type="EMBL" id="BMWE01000005">
    <property type="protein sequence ID" value="GGY16332.1"/>
    <property type="molecule type" value="Genomic_DNA"/>
</dbReference>
<evidence type="ECO:0000313" key="3">
    <source>
        <dbReference type="Proteomes" id="UP000653308"/>
    </source>
</evidence>
<protein>
    <submittedName>
        <fullName evidence="2">Uncharacterized protein</fullName>
    </submittedName>
</protein>
<accession>A0ABQ2ZIW1</accession>
<reference evidence="3" key="1">
    <citation type="journal article" date="2019" name="Int. J. Syst. Evol. Microbiol.">
        <title>The Global Catalogue of Microorganisms (GCM) 10K type strain sequencing project: providing services to taxonomists for standard genome sequencing and annotation.</title>
        <authorList>
            <consortium name="The Broad Institute Genomics Platform"/>
            <consortium name="The Broad Institute Genome Sequencing Center for Infectious Disease"/>
            <person name="Wu L."/>
            <person name="Ma J."/>
        </authorList>
    </citation>
    <scope>NUCLEOTIDE SEQUENCE [LARGE SCALE GENOMIC DNA]</scope>
    <source>
        <strain evidence="3">JCM 4957</strain>
    </source>
</reference>
<organism evidence="2 3">
    <name type="scientific">Streptomyces djakartensis</name>
    <dbReference type="NCBI Taxonomy" id="68193"/>
    <lineage>
        <taxon>Bacteria</taxon>
        <taxon>Bacillati</taxon>
        <taxon>Actinomycetota</taxon>
        <taxon>Actinomycetes</taxon>
        <taxon>Kitasatosporales</taxon>
        <taxon>Streptomycetaceae</taxon>
        <taxon>Streptomyces</taxon>
    </lineage>
</organism>
<gene>
    <name evidence="2" type="ORF">GCM10010384_23020</name>
</gene>
<evidence type="ECO:0000256" key="1">
    <source>
        <dbReference type="SAM" id="MobiDB-lite"/>
    </source>
</evidence>
<keyword evidence="3" id="KW-1185">Reference proteome</keyword>
<sequence>MTPSSRVVQHMEGEPGRRLPVGGRLALPGQEQRPVHVRQRVAQCRRRVVEGEQGREAVVRDVTGHQQRAHPLRQLPQPVAHPLGALRRPRAPVQTQIADVRQYEHGRTPPHT</sequence>
<evidence type="ECO:0000313" key="2">
    <source>
        <dbReference type="EMBL" id="GGY16332.1"/>
    </source>
</evidence>